<dbReference type="AlphaFoldDB" id="A0AAD9W474"/>
<sequence>MQITDIHWIYFRTVIAIHSAIFSHPLLFSDPAVRDQSAAAVGQCAGAVRELLALAKRLDYNHPLAHLLIHIMLNKRTSGAQRDVQLLRSALDSFETDDPQHEDKLASDALAIMYKIAKEAVAPPHEFGQE</sequence>
<evidence type="ECO:0000313" key="1">
    <source>
        <dbReference type="EMBL" id="KAK2608198.1"/>
    </source>
</evidence>
<gene>
    <name evidence="1" type="ORF">N8I77_006822</name>
</gene>
<comment type="caution">
    <text evidence="1">The sequence shown here is derived from an EMBL/GenBank/DDBJ whole genome shotgun (WGS) entry which is preliminary data.</text>
</comment>
<name>A0AAD9W474_PHOAM</name>
<dbReference type="EMBL" id="JAUJFL010000003">
    <property type="protein sequence ID" value="KAK2608198.1"/>
    <property type="molecule type" value="Genomic_DNA"/>
</dbReference>
<dbReference type="Proteomes" id="UP001265746">
    <property type="component" value="Unassembled WGS sequence"/>
</dbReference>
<reference evidence="1" key="1">
    <citation type="submission" date="2023-06" db="EMBL/GenBank/DDBJ databases">
        <authorList>
            <person name="Noh H."/>
        </authorList>
    </citation>
    <scope>NUCLEOTIDE SEQUENCE</scope>
    <source>
        <strain evidence="1">DUCC20226</strain>
    </source>
</reference>
<protein>
    <submittedName>
        <fullName evidence="1">Uncharacterized protein</fullName>
    </submittedName>
</protein>
<evidence type="ECO:0000313" key="2">
    <source>
        <dbReference type="Proteomes" id="UP001265746"/>
    </source>
</evidence>
<accession>A0AAD9W474</accession>
<proteinExistence type="predicted"/>
<organism evidence="1 2">
    <name type="scientific">Phomopsis amygdali</name>
    <name type="common">Fusicoccum amygdali</name>
    <dbReference type="NCBI Taxonomy" id="1214568"/>
    <lineage>
        <taxon>Eukaryota</taxon>
        <taxon>Fungi</taxon>
        <taxon>Dikarya</taxon>
        <taxon>Ascomycota</taxon>
        <taxon>Pezizomycotina</taxon>
        <taxon>Sordariomycetes</taxon>
        <taxon>Sordariomycetidae</taxon>
        <taxon>Diaporthales</taxon>
        <taxon>Diaporthaceae</taxon>
        <taxon>Diaporthe</taxon>
    </lineage>
</organism>
<keyword evidence="2" id="KW-1185">Reference proteome</keyword>